<gene>
    <name evidence="2" type="ORF">SD28_03060</name>
</gene>
<proteinExistence type="predicted"/>
<dbReference type="InterPro" id="IPR012337">
    <property type="entry name" value="RNaseH-like_sf"/>
</dbReference>
<dbReference type="OrthoDB" id="6112254at2"/>
<dbReference type="Proteomes" id="UP000031104">
    <property type="component" value="Chromosome"/>
</dbReference>
<dbReference type="STRING" id="594679.SD28_03060"/>
<dbReference type="EMBL" id="CP010427">
    <property type="protein sequence ID" value="AJC48692.1"/>
    <property type="molecule type" value="Genomic_DNA"/>
</dbReference>
<dbReference type="AlphaFoldDB" id="A0A0A8E522"/>
<dbReference type="HOGENOM" id="CLU_067752_0_0_6"/>
<dbReference type="RefSeq" id="WP_039123982.1">
    <property type="nucleotide sequence ID" value="NZ_CP010427.1"/>
</dbReference>
<dbReference type="InterPro" id="IPR038721">
    <property type="entry name" value="IS701-like_DDE_dom"/>
</dbReference>
<keyword evidence="3" id="KW-1185">Reference proteome</keyword>
<dbReference type="KEGG" id="fgu:SD28_03060"/>
<evidence type="ECO:0000259" key="1">
    <source>
        <dbReference type="Pfam" id="PF13546"/>
    </source>
</evidence>
<evidence type="ECO:0000313" key="2">
    <source>
        <dbReference type="EMBL" id="AJC48692.1"/>
    </source>
</evidence>
<protein>
    <recommendedName>
        <fullName evidence="1">Transposase IS701-like DDE domain-containing protein</fullName>
    </recommendedName>
</protein>
<dbReference type="SUPFAM" id="SSF53098">
    <property type="entry name" value="Ribonuclease H-like"/>
    <property type="match status" value="1"/>
</dbReference>
<sequence>MDKDLLDIYTDYLISQTKYATATKLSDILDQEVSHDKITRFLSKSDLTSLEFWKYIKPLVRKHNSEYDVLCLDDTIGEKPSTDENDIVCWHHSHAKGVHVKGINIVSCMLSTSNLSIPIDYEIVKKDERYYDEKDKRYKRRSKVTKNQMFQNMINRAVINHVKFKYILADSWFCSKDNMNFIHHTLSKKFILGMKSNRVVALSDYARKSKDFIKLSELDIADGESLKIWLKDMNFPVLLTKKIFINENGTKGILYLVTNDLEIDSNQLYHDYQKRWQIEVYHKSIKQNTSLSAPPTKVEKTQRNHIFCSLVAFCKLEMLKIKTSLNHFALKYKLLVRSNAIALKQLYEIRNS</sequence>
<organism evidence="2 3">
    <name type="scientific">Allofrancisella guangzhouensis</name>
    <dbReference type="NCBI Taxonomy" id="594679"/>
    <lineage>
        <taxon>Bacteria</taxon>
        <taxon>Pseudomonadati</taxon>
        <taxon>Pseudomonadota</taxon>
        <taxon>Gammaproteobacteria</taxon>
        <taxon>Thiotrichales</taxon>
        <taxon>Francisellaceae</taxon>
        <taxon>Allofrancisella</taxon>
    </lineage>
</organism>
<reference evidence="2 3" key="1">
    <citation type="submission" date="2014-12" db="EMBL/GenBank/DDBJ databases">
        <title>Complete genome sequence of Francisella guanzhouensis strain 08HL01032 isolated from air-conditioning system in China.</title>
        <authorList>
            <person name="Svensson D."/>
            <person name="Ohrman C."/>
            <person name="Backman S."/>
            <person name="Karlsson E."/>
            <person name="Nilsson E."/>
            <person name="Bystrom M."/>
            <person name="Larkeryd A."/>
            <person name="Stenberg P."/>
            <person name="Scholtz H.C."/>
            <person name="Forsman M."/>
            <person name="Sjodin A."/>
        </authorList>
    </citation>
    <scope>NUCLEOTIDE SEQUENCE [LARGE SCALE GENOMIC DNA]</scope>
    <source>
        <strain evidence="2 3">08HL01032</strain>
    </source>
</reference>
<name>A0A0A8E522_9GAMM</name>
<accession>A0A0A8E522</accession>
<evidence type="ECO:0000313" key="3">
    <source>
        <dbReference type="Proteomes" id="UP000031104"/>
    </source>
</evidence>
<dbReference type="Pfam" id="PF13546">
    <property type="entry name" value="DDE_5"/>
    <property type="match status" value="1"/>
</dbReference>
<feature type="domain" description="Transposase IS701-like DDE" evidence="1">
    <location>
        <begin position="7"/>
        <end position="202"/>
    </location>
</feature>